<dbReference type="RefSeq" id="WP_305998065.1">
    <property type="nucleotide sequence ID" value="NZ_JASNFN010000001.1"/>
</dbReference>
<protein>
    <submittedName>
        <fullName evidence="2">Uncharacterized protein</fullName>
    </submittedName>
</protein>
<dbReference type="EMBL" id="JASNFN010000001">
    <property type="protein sequence ID" value="MDP5181304.1"/>
    <property type="molecule type" value="Genomic_DNA"/>
</dbReference>
<dbReference type="Proteomes" id="UP001233673">
    <property type="component" value="Unassembled WGS sequence"/>
</dbReference>
<evidence type="ECO:0000256" key="1">
    <source>
        <dbReference type="SAM" id="SignalP"/>
    </source>
</evidence>
<name>A0ABT9I6V7_9ACTN</name>
<reference evidence="3" key="1">
    <citation type="submission" date="2023-05" db="EMBL/GenBank/DDBJ databases">
        <title>Draft genome of Pseudofrankia sp. BMG5.37.</title>
        <authorList>
            <person name="Gtari M."/>
            <person name="Ghodhbane F."/>
            <person name="Sbissi I."/>
        </authorList>
    </citation>
    <scope>NUCLEOTIDE SEQUENCE [LARGE SCALE GENOMIC DNA]</scope>
    <source>
        <strain evidence="3">BMG 814</strain>
    </source>
</reference>
<keyword evidence="3" id="KW-1185">Reference proteome</keyword>
<feature type="chain" id="PRO_5046077544" evidence="1">
    <location>
        <begin position="20"/>
        <end position="195"/>
    </location>
</feature>
<evidence type="ECO:0000313" key="2">
    <source>
        <dbReference type="EMBL" id="MDP5181304.1"/>
    </source>
</evidence>
<comment type="caution">
    <text evidence="2">The sequence shown here is derived from an EMBL/GenBank/DDBJ whole genome shotgun (WGS) entry which is preliminary data.</text>
</comment>
<evidence type="ECO:0000313" key="3">
    <source>
        <dbReference type="Proteomes" id="UP001233673"/>
    </source>
</evidence>
<dbReference type="PROSITE" id="PS51257">
    <property type="entry name" value="PROKAR_LIPOPROTEIN"/>
    <property type="match status" value="1"/>
</dbReference>
<proteinExistence type="predicted"/>
<keyword evidence="1" id="KW-0732">Signal</keyword>
<gene>
    <name evidence="2" type="ORF">QOZ88_01520</name>
</gene>
<sequence length="195" mass="20650">MTARAHRAALLLLGTALLAGCGQPVVLGEETLACERGDEGHPANGVVLMAQSVPSAGWVPCLEAMPLGWDLAGLEADETSARFWLDSDRDGVRALEVALTASCDTTAATEIPSEREGMRRWERVGQVSPRYVGTRYYVFAGGCVSVLFRLSGENRSEPLAVATQGIGAVTRDQVRAAVLDQTDGELQLDPPAGGR</sequence>
<accession>A0ABT9I6V7</accession>
<organism evidence="2 3">
    <name type="scientific">Blastococcus carthaginiensis</name>
    <dbReference type="NCBI Taxonomy" id="3050034"/>
    <lineage>
        <taxon>Bacteria</taxon>
        <taxon>Bacillati</taxon>
        <taxon>Actinomycetota</taxon>
        <taxon>Actinomycetes</taxon>
        <taxon>Geodermatophilales</taxon>
        <taxon>Geodermatophilaceae</taxon>
        <taxon>Blastococcus</taxon>
    </lineage>
</organism>
<feature type="signal peptide" evidence="1">
    <location>
        <begin position="1"/>
        <end position="19"/>
    </location>
</feature>